<dbReference type="Proteomes" id="UP000596742">
    <property type="component" value="Unassembled WGS sequence"/>
</dbReference>
<sequence>MSCSEFQRKHTWEKNRLSKLFSCAIDAILTNSLYSANEYVMVFHPLQFFLDAFKCRRPSDTPKLYINRRAAMEHRCEPGNDPDFKNSIFSQIYEGLKPRDRNSKCLDYRWSSRFDQWWECKFMSEGVIDQGGGFRDSLSDLSEELCPVTSDAALPLPFFIRSPNQVLINIKKGGNKGGGFRNSLSDLSEELCPVTSDVALPLPFFIRSPNQVGDDSNIHRDVYILNHQCRDFTKYEWIGQLMGACLRGKENLVLSFPPLIWKMICGERVTWTRDYHTVDAAEVKLIDQLETMDKETFSGAGRIWSTTMTDGTPVELKVDGEGNPLPLDYDDRQEYCNKVRQIRMSEFDQQISAIRKGLLKTVPQAVFDLLTWQELEHRISGNPDITIEALKRSVHYDDIEEDCSTVKYMWQALEKFSTEDRSRFLRFVTGRKRLPAPIYVSSGKTDAIDCLPESSTCANMLYIPTYTSSKVAEEKLRYAVYNCTDMDADTLYLSDTDLDIF</sequence>
<dbReference type="SUPFAM" id="SSF56204">
    <property type="entry name" value="Hect, E3 ligase catalytic domain"/>
    <property type="match status" value="1"/>
</dbReference>
<reference evidence="4" key="1">
    <citation type="submission" date="2018-11" db="EMBL/GenBank/DDBJ databases">
        <authorList>
            <person name="Alioto T."/>
            <person name="Alioto T."/>
        </authorList>
    </citation>
    <scope>NUCLEOTIDE SEQUENCE</scope>
</reference>
<dbReference type="Gene3D" id="3.90.1750.10">
    <property type="entry name" value="Hect, E3 ligase catalytic domains"/>
    <property type="match status" value="1"/>
</dbReference>
<keyword evidence="1 2" id="KW-0833">Ubl conjugation pathway</keyword>
<evidence type="ECO:0000313" key="5">
    <source>
        <dbReference type="Proteomes" id="UP000596742"/>
    </source>
</evidence>
<keyword evidence="4" id="KW-0808">Transferase</keyword>
<dbReference type="AlphaFoldDB" id="A0A8B6BPI5"/>
<dbReference type="GO" id="GO:0061630">
    <property type="term" value="F:ubiquitin protein ligase activity"/>
    <property type="evidence" value="ECO:0007669"/>
    <property type="project" value="UniProtKB-EC"/>
</dbReference>
<dbReference type="InterPro" id="IPR000569">
    <property type="entry name" value="HECT_dom"/>
</dbReference>
<organism evidence="4 5">
    <name type="scientific">Mytilus galloprovincialis</name>
    <name type="common">Mediterranean mussel</name>
    <dbReference type="NCBI Taxonomy" id="29158"/>
    <lineage>
        <taxon>Eukaryota</taxon>
        <taxon>Metazoa</taxon>
        <taxon>Spiralia</taxon>
        <taxon>Lophotrochozoa</taxon>
        <taxon>Mollusca</taxon>
        <taxon>Bivalvia</taxon>
        <taxon>Autobranchia</taxon>
        <taxon>Pteriomorphia</taxon>
        <taxon>Mytilida</taxon>
        <taxon>Mytiloidea</taxon>
        <taxon>Mytilidae</taxon>
        <taxon>Mytilinae</taxon>
        <taxon>Mytilus</taxon>
    </lineage>
</organism>
<dbReference type="PANTHER" id="PTHR46654">
    <property type="entry name" value="E3 UBIQUITIN-PROTEIN LIGASE HECTD3"/>
    <property type="match status" value="1"/>
</dbReference>
<dbReference type="PROSITE" id="PS50237">
    <property type="entry name" value="HECT"/>
    <property type="match status" value="1"/>
</dbReference>
<keyword evidence="4" id="KW-0012">Acyltransferase</keyword>
<dbReference type="InterPro" id="IPR042469">
    <property type="entry name" value="HECTD3"/>
</dbReference>
<evidence type="ECO:0000313" key="4">
    <source>
        <dbReference type="EMBL" id="VDH93797.1"/>
    </source>
</evidence>
<dbReference type="EMBL" id="UYJE01000508">
    <property type="protein sequence ID" value="VDH93797.1"/>
    <property type="molecule type" value="Genomic_DNA"/>
</dbReference>
<accession>A0A8B6BPI5</accession>
<feature type="active site" description="Glycyl thioester intermediate" evidence="2">
    <location>
        <position position="457"/>
    </location>
</feature>
<proteinExistence type="predicted"/>
<dbReference type="Pfam" id="PF00632">
    <property type="entry name" value="HECT"/>
    <property type="match status" value="1"/>
</dbReference>
<dbReference type="PANTHER" id="PTHR46654:SF1">
    <property type="entry name" value="E3 UBIQUITIN-PROTEIN LIGASE HECTD3"/>
    <property type="match status" value="1"/>
</dbReference>
<evidence type="ECO:0000259" key="3">
    <source>
        <dbReference type="PROSITE" id="PS50237"/>
    </source>
</evidence>
<feature type="domain" description="HECT" evidence="3">
    <location>
        <begin position="235"/>
        <end position="494"/>
    </location>
</feature>
<name>A0A8B6BPI5_MYTGA</name>
<comment type="caution">
    <text evidence="4">The sequence shown here is derived from an EMBL/GenBank/DDBJ whole genome shotgun (WGS) entry which is preliminary data.</text>
</comment>
<evidence type="ECO:0000256" key="1">
    <source>
        <dbReference type="ARBA" id="ARBA00022786"/>
    </source>
</evidence>
<dbReference type="OrthoDB" id="8068875at2759"/>
<protein>
    <submittedName>
        <fullName evidence="4">E3 ubiquitin-protein ligase TRIP12</fullName>
        <ecNumber evidence="4">2.3.2.26</ecNumber>
    </submittedName>
</protein>
<dbReference type="InterPro" id="IPR035983">
    <property type="entry name" value="Hect_E3_ubiquitin_ligase"/>
</dbReference>
<dbReference type="SMART" id="SM00119">
    <property type="entry name" value="HECTc"/>
    <property type="match status" value="1"/>
</dbReference>
<dbReference type="EC" id="2.3.2.26" evidence="4"/>
<keyword evidence="5" id="KW-1185">Reference proteome</keyword>
<evidence type="ECO:0000256" key="2">
    <source>
        <dbReference type="PROSITE-ProRule" id="PRU00104"/>
    </source>
</evidence>
<gene>
    <name evidence="4" type="ORF">MGAL_10B059258</name>
</gene>
<dbReference type="Gene3D" id="3.30.2410.10">
    <property type="entry name" value="Hect, E3 ligase catalytic domain"/>
    <property type="match status" value="1"/>
</dbReference>